<dbReference type="InterPro" id="IPR001478">
    <property type="entry name" value="PDZ"/>
</dbReference>
<feature type="domain" description="PDZ" evidence="2">
    <location>
        <begin position="1"/>
        <end position="79"/>
    </location>
</feature>
<dbReference type="InParanoid" id="A0A6L2PR45"/>
<proteinExistence type="predicted"/>
<dbReference type="InterPro" id="IPR036034">
    <property type="entry name" value="PDZ_sf"/>
</dbReference>
<evidence type="ECO:0000313" key="3">
    <source>
        <dbReference type="EMBL" id="GFG33652.1"/>
    </source>
</evidence>
<dbReference type="PANTHER" id="PTHR12345:SF3">
    <property type="entry name" value="PDZ DOMAIN-CONTAINING PROTEIN"/>
    <property type="match status" value="1"/>
</dbReference>
<name>A0A6L2PR45_COPFO</name>
<dbReference type="SUPFAM" id="SSF50156">
    <property type="entry name" value="PDZ domain-like"/>
    <property type="match status" value="2"/>
</dbReference>
<gene>
    <name evidence="3" type="ORF">Cfor_01532</name>
</gene>
<sequence length="166" mass="17549">MTLCKDASGNFDLRVQANSNRVFACLMVKGSSVALAGMSFGDQILQINGAAVAGIAMDEVNALFHKSPDHGNSVVVRDRTFEQAVTLNNSSAGHIGFQFKNGKILGLVKDSAAAHNILLTDHHLLEMNGQNVAGVKDKGIVAVTAEAGSIITVTVVPSFIYEHMVK</sequence>
<dbReference type="GO" id="GO:0005737">
    <property type="term" value="C:cytoplasm"/>
    <property type="evidence" value="ECO:0007669"/>
    <property type="project" value="TreeGrafter"/>
</dbReference>
<dbReference type="EMBL" id="BLKM01000443">
    <property type="protein sequence ID" value="GFG33652.1"/>
    <property type="molecule type" value="Genomic_DNA"/>
</dbReference>
<protein>
    <recommendedName>
        <fullName evidence="2">PDZ domain-containing protein</fullName>
    </recommendedName>
</protein>
<accession>A0A6L2PR45</accession>
<feature type="domain" description="PDZ" evidence="2">
    <location>
        <begin position="84"/>
        <end position="159"/>
    </location>
</feature>
<organism evidence="3 4">
    <name type="scientific">Coptotermes formosanus</name>
    <name type="common">Formosan subterranean termite</name>
    <dbReference type="NCBI Taxonomy" id="36987"/>
    <lineage>
        <taxon>Eukaryota</taxon>
        <taxon>Metazoa</taxon>
        <taxon>Ecdysozoa</taxon>
        <taxon>Arthropoda</taxon>
        <taxon>Hexapoda</taxon>
        <taxon>Insecta</taxon>
        <taxon>Pterygota</taxon>
        <taxon>Neoptera</taxon>
        <taxon>Polyneoptera</taxon>
        <taxon>Dictyoptera</taxon>
        <taxon>Blattodea</taxon>
        <taxon>Blattoidea</taxon>
        <taxon>Termitoidae</taxon>
        <taxon>Rhinotermitidae</taxon>
        <taxon>Coptotermes</taxon>
    </lineage>
</organism>
<dbReference type="PANTHER" id="PTHR12345">
    <property type="entry name" value="SYNTENIN RELATED"/>
    <property type="match status" value="1"/>
</dbReference>
<feature type="non-terminal residue" evidence="3">
    <location>
        <position position="166"/>
    </location>
</feature>
<evidence type="ECO:0000256" key="1">
    <source>
        <dbReference type="ARBA" id="ARBA00022737"/>
    </source>
</evidence>
<keyword evidence="4" id="KW-1185">Reference proteome</keyword>
<dbReference type="GO" id="GO:0005886">
    <property type="term" value="C:plasma membrane"/>
    <property type="evidence" value="ECO:0007669"/>
    <property type="project" value="TreeGrafter"/>
</dbReference>
<dbReference type="AlphaFoldDB" id="A0A6L2PR45"/>
<keyword evidence="1" id="KW-0677">Repeat</keyword>
<dbReference type="Gene3D" id="2.30.42.10">
    <property type="match status" value="2"/>
</dbReference>
<dbReference type="PROSITE" id="PS50106">
    <property type="entry name" value="PDZ"/>
    <property type="match status" value="2"/>
</dbReference>
<dbReference type="OrthoDB" id="10059177at2759"/>
<dbReference type="InterPro" id="IPR051230">
    <property type="entry name" value="APP-Binding"/>
</dbReference>
<dbReference type="Proteomes" id="UP000502823">
    <property type="component" value="Unassembled WGS sequence"/>
</dbReference>
<dbReference type="Pfam" id="PF00595">
    <property type="entry name" value="PDZ"/>
    <property type="match status" value="1"/>
</dbReference>
<comment type="caution">
    <text evidence="3">The sequence shown here is derived from an EMBL/GenBank/DDBJ whole genome shotgun (WGS) entry which is preliminary data.</text>
</comment>
<dbReference type="SMART" id="SM00228">
    <property type="entry name" value="PDZ"/>
    <property type="match status" value="2"/>
</dbReference>
<reference evidence="4" key="1">
    <citation type="submission" date="2020-01" db="EMBL/GenBank/DDBJ databases">
        <title>Draft genome sequence of the Termite Coptotermes fromosanus.</title>
        <authorList>
            <person name="Itakura S."/>
            <person name="Yosikawa Y."/>
            <person name="Umezawa K."/>
        </authorList>
    </citation>
    <scope>NUCLEOTIDE SEQUENCE [LARGE SCALE GENOMIC DNA]</scope>
</reference>
<evidence type="ECO:0000259" key="2">
    <source>
        <dbReference type="PROSITE" id="PS50106"/>
    </source>
</evidence>
<evidence type="ECO:0000313" key="4">
    <source>
        <dbReference type="Proteomes" id="UP000502823"/>
    </source>
</evidence>